<dbReference type="Proteomes" id="UP000001572">
    <property type="component" value="Chromosome"/>
</dbReference>
<sequence>MLVESVGSSLILGKLRGGELKNILDIQISRVEFIVGAALIQSAAAWVVAKEIEPLWQMINANGLWVQLTVYILLFWGLAANIGQRGFSLIGVGVLLNFIVIMANGGRMPVDISGIQHMISQESIDILQNAKSLTHIAANETTRIWILGDIIHLRRPYPMPKSLSIGDVFMMIGIFILIQGKILNKET</sequence>
<feature type="transmembrane region" description="Helical" evidence="1">
    <location>
        <begin position="163"/>
        <end position="183"/>
    </location>
</feature>
<evidence type="ECO:0008006" key="4">
    <source>
        <dbReference type="Google" id="ProtNLM"/>
    </source>
</evidence>
<dbReference type="RefSeq" id="WP_012064779.1">
    <property type="nucleotide sequence ID" value="NC_009633.1"/>
</dbReference>
<feature type="transmembrane region" description="Helical" evidence="1">
    <location>
        <begin position="86"/>
        <end position="103"/>
    </location>
</feature>
<reference evidence="3" key="1">
    <citation type="journal article" date="2016" name="Genome Announc.">
        <title>Complete genome sequence of Alkaliphilus metalliredigens strain QYMF, an alkaliphilic and metal-reducing bacterium isolated from borax-contaminated leachate ponds.</title>
        <authorList>
            <person name="Hwang C."/>
            <person name="Copeland A."/>
            <person name="Lucas S."/>
            <person name="Lapidus A."/>
            <person name="Barry K."/>
            <person name="Detter J.C."/>
            <person name="Glavina Del Rio T."/>
            <person name="Hammon N."/>
            <person name="Israni S."/>
            <person name="Dalin E."/>
            <person name="Tice H."/>
            <person name="Pitluck S."/>
            <person name="Chertkov O."/>
            <person name="Brettin T."/>
            <person name="Bruce D."/>
            <person name="Han C."/>
            <person name="Schmutz J."/>
            <person name="Larimer F."/>
            <person name="Land M.L."/>
            <person name="Hauser L."/>
            <person name="Kyrpides N."/>
            <person name="Mikhailova N."/>
            <person name="Ye Q."/>
            <person name="Zhou J."/>
            <person name="Richardson P."/>
            <person name="Fields M.W."/>
        </authorList>
    </citation>
    <scope>NUCLEOTIDE SEQUENCE [LARGE SCALE GENOMIC DNA]</scope>
    <source>
        <strain evidence="3">QYMF</strain>
    </source>
</reference>
<dbReference type="HOGENOM" id="CLU_116594_0_0_9"/>
<proteinExistence type="predicted"/>
<name>A6TUF1_ALKMQ</name>
<evidence type="ECO:0000313" key="3">
    <source>
        <dbReference type="Proteomes" id="UP000001572"/>
    </source>
</evidence>
<dbReference type="AlphaFoldDB" id="A6TUF1"/>
<dbReference type="KEGG" id="amt:Amet_3699"/>
<protein>
    <recommendedName>
        <fullName evidence="4">DUF5317 domain-containing protein</fullName>
    </recommendedName>
</protein>
<keyword evidence="1" id="KW-0472">Membrane</keyword>
<gene>
    <name evidence="2" type="ordered locus">Amet_3699</name>
</gene>
<dbReference type="OrthoDB" id="37447at2"/>
<keyword evidence="3" id="KW-1185">Reference proteome</keyword>
<feature type="transmembrane region" description="Helical" evidence="1">
    <location>
        <begin position="55"/>
        <end position="79"/>
    </location>
</feature>
<keyword evidence="1" id="KW-0812">Transmembrane</keyword>
<evidence type="ECO:0000256" key="1">
    <source>
        <dbReference type="SAM" id="Phobius"/>
    </source>
</evidence>
<accession>A6TUF1</accession>
<dbReference type="Pfam" id="PF17248">
    <property type="entry name" value="DUF5317"/>
    <property type="match status" value="1"/>
</dbReference>
<dbReference type="eggNOG" id="ENOG5030JTI">
    <property type="taxonomic scope" value="Bacteria"/>
</dbReference>
<keyword evidence="1" id="KW-1133">Transmembrane helix</keyword>
<evidence type="ECO:0000313" key="2">
    <source>
        <dbReference type="EMBL" id="ABR49819.1"/>
    </source>
</evidence>
<dbReference type="STRING" id="293826.Amet_3699"/>
<dbReference type="InterPro" id="IPR035168">
    <property type="entry name" value="DUF5317"/>
</dbReference>
<dbReference type="EMBL" id="CP000724">
    <property type="protein sequence ID" value="ABR49819.1"/>
    <property type="molecule type" value="Genomic_DNA"/>
</dbReference>
<organism evidence="2 3">
    <name type="scientific">Alkaliphilus metalliredigens (strain QYMF)</name>
    <dbReference type="NCBI Taxonomy" id="293826"/>
    <lineage>
        <taxon>Bacteria</taxon>
        <taxon>Bacillati</taxon>
        <taxon>Bacillota</taxon>
        <taxon>Clostridia</taxon>
        <taxon>Peptostreptococcales</taxon>
        <taxon>Natronincolaceae</taxon>
        <taxon>Alkaliphilus</taxon>
    </lineage>
</organism>